<sequence length="157" mass="17936">VDPYELSDELQKIRVEGGGIGLAAPQVGINTQVLVIGMGDLKTEGASDYNQVFFNPTILSMGDEKTYMVEGCLSYPGLFVKVKRPKSMVMEWWTEEDTRCEEEFDGITSRILQHEVDHLNGITFIKRAERYHLEKAKKDLKLQKRLRKRQNNDTISA</sequence>
<evidence type="ECO:0008006" key="3">
    <source>
        <dbReference type="Google" id="ProtNLM"/>
    </source>
</evidence>
<dbReference type="NCBIfam" id="TIGR00079">
    <property type="entry name" value="pept_deformyl"/>
    <property type="match status" value="1"/>
</dbReference>
<dbReference type="PANTHER" id="PTHR10458:SF22">
    <property type="entry name" value="PEPTIDE DEFORMYLASE"/>
    <property type="match status" value="1"/>
</dbReference>
<dbReference type="Pfam" id="PF01327">
    <property type="entry name" value="Pep_deformylase"/>
    <property type="match status" value="1"/>
</dbReference>
<dbReference type="PRINTS" id="PR01576">
    <property type="entry name" value="PDEFORMYLASE"/>
</dbReference>
<gene>
    <name evidence="2" type="ORF">METZ01_LOCUS120173</name>
</gene>
<protein>
    <recommendedName>
        <fullName evidence="3">Peptide deformylase</fullName>
    </recommendedName>
</protein>
<accession>A0A381XRC6</accession>
<feature type="non-terminal residue" evidence="2">
    <location>
        <position position="1"/>
    </location>
</feature>
<dbReference type="InterPro" id="IPR036821">
    <property type="entry name" value="Peptide_deformylase_sf"/>
</dbReference>
<dbReference type="GO" id="GO:0042586">
    <property type="term" value="F:peptide deformylase activity"/>
    <property type="evidence" value="ECO:0007669"/>
    <property type="project" value="InterPro"/>
</dbReference>
<evidence type="ECO:0000256" key="1">
    <source>
        <dbReference type="ARBA" id="ARBA00010759"/>
    </source>
</evidence>
<reference evidence="2" key="1">
    <citation type="submission" date="2018-05" db="EMBL/GenBank/DDBJ databases">
        <authorList>
            <person name="Lanie J.A."/>
            <person name="Ng W.-L."/>
            <person name="Kazmierczak K.M."/>
            <person name="Andrzejewski T.M."/>
            <person name="Davidsen T.M."/>
            <person name="Wayne K.J."/>
            <person name="Tettelin H."/>
            <person name="Glass J.I."/>
            <person name="Rusch D."/>
            <person name="Podicherti R."/>
            <person name="Tsui H.-C.T."/>
            <person name="Winkler M.E."/>
        </authorList>
    </citation>
    <scope>NUCLEOTIDE SEQUENCE</scope>
</reference>
<dbReference type="CDD" id="cd00487">
    <property type="entry name" value="Pep_deformylase"/>
    <property type="match status" value="1"/>
</dbReference>
<evidence type="ECO:0000313" key="2">
    <source>
        <dbReference type="EMBL" id="SVA67319.1"/>
    </source>
</evidence>
<dbReference type="Gene3D" id="3.90.45.10">
    <property type="entry name" value="Peptide deformylase"/>
    <property type="match status" value="1"/>
</dbReference>
<proteinExistence type="inferred from homology"/>
<name>A0A381XRC6_9ZZZZ</name>
<dbReference type="EMBL" id="UINC01016103">
    <property type="protein sequence ID" value="SVA67319.1"/>
    <property type="molecule type" value="Genomic_DNA"/>
</dbReference>
<organism evidence="2">
    <name type="scientific">marine metagenome</name>
    <dbReference type="NCBI Taxonomy" id="408172"/>
    <lineage>
        <taxon>unclassified sequences</taxon>
        <taxon>metagenomes</taxon>
        <taxon>ecological metagenomes</taxon>
    </lineage>
</organism>
<dbReference type="AlphaFoldDB" id="A0A381XRC6"/>
<dbReference type="PANTHER" id="PTHR10458">
    <property type="entry name" value="PEPTIDE DEFORMYLASE"/>
    <property type="match status" value="1"/>
</dbReference>
<dbReference type="PIRSF" id="PIRSF004749">
    <property type="entry name" value="Pep_def"/>
    <property type="match status" value="1"/>
</dbReference>
<comment type="similarity">
    <text evidence="1">Belongs to the polypeptide deformylase family.</text>
</comment>
<dbReference type="HAMAP" id="MF_00163">
    <property type="entry name" value="Pep_deformylase"/>
    <property type="match status" value="1"/>
</dbReference>
<dbReference type="SUPFAM" id="SSF56420">
    <property type="entry name" value="Peptide deformylase"/>
    <property type="match status" value="1"/>
</dbReference>
<dbReference type="InterPro" id="IPR023635">
    <property type="entry name" value="Peptide_deformylase"/>
</dbReference>